<evidence type="ECO:0000256" key="1">
    <source>
        <dbReference type="ARBA" id="ARBA00006525"/>
    </source>
</evidence>
<dbReference type="EMBL" id="BAABLD010000008">
    <property type="protein sequence ID" value="GAA5164405.1"/>
    <property type="molecule type" value="Genomic_DNA"/>
</dbReference>
<dbReference type="NCBIfam" id="TIGR00732">
    <property type="entry name" value="dprA"/>
    <property type="match status" value="1"/>
</dbReference>
<protein>
    <submittedName>
        <fullName evidence="4">DNA-processing protein DprA</fullName>
    </submittedName>
</protein>
<dbReference type="Gene3D" id="1.10.10.10">
    <property type="entry name" value="Winged helix-like DNA-binding domain superfamily/Winged helix DNA-binding domain"/>
    <property type="match status" value="1"/>
</dbReference>
<organism evidence="4 5">
    <name type="scientific">Viridibacterium curvum</name>
    <dbReference type="NCBI Taxonomy" id="1101404"/>
    <lineage>
        <taxon>Bacteria</taxon>
        <taxon>Pseudomonadati</taxon>
        <taxon>Pseudomonadota</taxon>
        <taxon>Betaproteobacteria</taxon>
        <taxon>Rhodocyclales</taxon>
        <taxon>Rhodocyclaceae</taxon>
        <taxon>Viridibacterium</taxon>
    </lineage>
</organism>
<gene>
    <name evidence="4" type="primary">dprA</name>
    <name evidence="4" type="ORF">GCM10025770_18230</name>
</gene>
<comment type="similarity">
    <text evidence="1">Belongs to the DprA/Smf family.</text>
</comment>
<dbReference type="RefSeq" id="WP_345532603.1">
    <property type="nucleotide sequence ID" value="NZ_BAABLD010000008.1"/>
</dbReference>
<dbReference type="PANTHER" id="PTHR43022:SF1">
    <property type="entry name" value="PROTEIN SMF"/>
    <property type="match status" value="1"/>
</dbReference>
<dbReference type="PANTHER" id="PTHR43022">
    <property type="entry name" value="PROTEIN SMF"/>
    <property type="match status" value="1"/>
</dbReference>
<evidence type="ECO:0000313" key="4">
    <source>
        <dbReference type="EMBL" id="GAA5164405.1"/>
    </source>
</evidence>
<reference evidence="5" key="1">
    <citation type="journal article" date="2019" name="Int. J. Syst. Evol. Microbiol.">
        <title>The Global Catalogue of Microorganisms (GCM) 10K type strain sequencing project: providing services to taxonomists for standard genome sequencing and annotation.</title>
        <authorList>
            <consortium name="The Broad Institute Genomics Platform"/>
            <consortium name="The Broad Institute Genome Sequencing Center for Infectious Disease"/>
            <person name="Wu L."/>
            <person name="Ma J."/>
        </authorList>
    </citation>
    <scope>NUCLEOTIDE SEQUENCE [LARGE SCALE GENOMIC DNA]</scope>
    <source>
        <strain evidence="5">JCM 18715</strain>
    </source>
</reference>
<sequence length="358" mass="37508">MSDLAHWLRLTLVPGIGPERQRDLLAAFGLPQRIFEAGRHAVAGVIGSKFANSLFDHDNAAAIEAALRWAEEPGNHILTLADSVFPQALLQTADPPTLLYAKGRVALLNTPGLAVVGSRNATAQGLSNAEAFSRVLAEAGLAVVSGLALGIDTAAHQGALAARGPTVAVVGTGADRIYPARNASLARRIAEEGLLISEFALGTPSAAHNFPRRNRIIAGLSRGVLVVEAAVGSGSLITARLATEQGREVFAIPGSIHSPLSKGCHQLIKQGAKLVESAQDVLEELHWGVVPPRQAAHEADTPGEEGQLLAAIGHDPVDMDTILGRIGLTPDVVFAMLTTLELDGRVERLPGGKLQRVR</sequence>
<name>A0ABP9QMN7_9RHOO</name>
<dbReference type="SUPFAM" id="SSF102405">
    <property type="entry name" value="MCP/YpsA-like"/>
    <property type="match status" value="1"/>
</dbReference>
<evidence type="ECO:0000259" key="3">
    <source>
        <dbReference type="Pfam" id="PF17782"/>
    </source>
</evidence>
<dbReference type="Pfam" id="PF02481">
    <property type="entry name" value="DNA_processg_A"/>
    <property type="match status" value="1"/>
</dbReference>
<dbReference type="InterPro" id="IPR036388">
    <property type="entry name" value="WH-like_DNA-bd_sf"/>
</dbReference>
<dbReference type="InterPro" id="IPR010994">
    <property type="entry name" value="RuvA_2-like"/>
</dbReference>
<feature type="domain" description="Smf/DprA SLOG" evidence="2">
    <location>
        <begin position="77"/>
        <end position="285"/>
    </location>
</feature>
<feature type="domain" description="DprA winged helix" evidence="3">
    <location>
        <begin position="294"/>
        <end position="352"/>
    </location>
</feature>
<dbReference type="InterPro" id="IPR057666">
    <property type="entry name" value="DrpA_SLOG"/>
</dbReference>
<comment type="caution">
    <text evidence="4">The sequence shown here is derived from an EMBL/GenBank/DDBJ whole genome shotgun (WGS) entry which is preliminary data.</text>
</comment>
<accession>A0ABP9QMN7</accession>
<keyword evidence="5" id="KW-1185">Reference proteome</keyword>
<evidence type="ECO:0000313" key="5">
    <source>
        <dbReference type="Proteomes" id="UP001500547"/>
    </source>
</evidence>
<proteinExistence type="inferred from homology"/>
<dbReference type="Proteomes" id="UP001500547">
    <property type="component" value="Unassembled WGS sequence"/>
</dbReference>
<dbReference type="InterPro" id="IPR041614">
    <property type="entry name" value="DprA_WH"/>
</dbReference>
<evidence type="ECO:0000259" key="2">
    <source>
        <dbReference type="Pfam" id="PF02481"/>
    </source>
</evidence>
<dbReference type="SUPFAM" id="SSF47781">
    <property type="entry name" value="RuvA domain 2-like"/>
    <property type="match status" value="1"/>
</dbReference>
<dbReference type="InterPro" id="IPR003488">
    <property type="entry name" value="DprA"/>
</dbReference>
<dbReference type="Gene3D" id="3.40.50.450">
    <property type="match status" value="1"/>
</dbReference>
<dbReference type="Pfam" id="PF17782">
    <property type="entry name" value="WHD_DprA"/>
    <property type="match status" value="1"/>
</dbReference>